<dbReference type="SUPFAM" id="SSF50956">
    <property type="entry name" value="Thermostable phytase (3-phytase)"/>
    <property type="match status" value="1"/>
</dbReference>
<reference evidence="3 4" key="1">
    <citation type="submission" date="2019-08" db="EMBL/GenBank/DDBJ databases">
        <title>Deep-cultivation of Planctomycetes and their phenomic and genomic characterization uncovers novel biology.</title>
        <authorList>
            <person name="Wiegand S."/>
            <person name="Jogler M."/>
            <person name="Boedeker C."/>
            <person name="Pinto D."/>
            <person name="Vollmers J."/>
            <person name="Rivas-Marin E."/>
            <person name="Kohn T."/>
            <person name="Peeters S.H."/>
            <person name="Heuer A."/>
            <person name="Rast P."/>
            <person name="Oberbeckmann S."/>
            <person name="Bunk B."/>
            <person name="Jeske O."/>
            <person name="Meyerdierks A."/>
            <person name="Storesund J.E."/>
            <person name="Kallscheuer N."/>
            <person name="Luecker S."/>
            <person name="Lage O.M."/>
            <person name="Pohl T."/>
            <person name="Merkel B.J."/>
            <person name="Hornburger P."/>
            <person name="Mueller R.-W."/>
            <person name="Bruemmer F."/>
            <person name="Labrenz M."/>
            <person name="Spormann A.M."/>
            <person name="Op den Camp H."/>
            <person name="Overmann J."/>
            <person name="Amann R."/>
            <person name="Jetten M.S.M."/>
            <person name="Mascher T."/>
            <person name="Medema M.H."/>
            <person name="Devos D.P."/>
            <person name="Kaster A.-K."/>
            <person name="Ovreas L."/>
            <person name="Rohde M."/>
            <person name="Galperin M.Y."/>
            <person name="Jogler C."/>
        </authorList>
    </citation>
    <scope>NUCLEOTIDE SEQUENCE [LARGE SCALE GENOMIC DNA]</scope>
    <source>
        <strain evidence="3 4">OJF2</strain>
    </source>
</reference>
<keyword evidence="4" id="KW-1185">Reference proteome</keyword>
<evidence type="ECO:0000256" key="1">
    <source>
        <dbReference type="SAM" id="SignalP"/>
    </source>
</evidence>
<feature type="signal peptide" evidence="1">
    <location>
        <begin position="1"/>
        <end position="22"/>
    </location>
</feature>
<dbReference type="GO" id="GO:0016158">
    <property type="term" value="F:inositol hexakisphosphate 3-phosphatase activity"/>
    <property type="evidence" value="ECO:0007669"/>
    <property type="project" value="UniProtKB-EC"/>
</dbReference>
<protein>
    <submittedName>
        <fullName evidence="3">3-phytase</fullName>
        <ecNumber evidence="3">3.1.3.8</ecNumber>
    </submittedName>
</protein>
<dbReference type="EMBL" id="CP042997">
    <property type="protein sequence ID" value="QEH38296.1"/>
    <property type="molecule type" value="Genomic_DNA"/>
</dbReference>
<dbReference type="KEGG" id="agv:OJF2_68940"/>
<dbReference type="PROSITE" id="PS51662">
    <property type="entry name" value="BP_PHYTASE"/>
    <property type="match status" value="1"/>
</dbReference>
<sequence length="367" mass="39112" precursor="true">MPMPRALLCSLAPLALLWPAIAGGGGRDDLVVLTPSAAVETEPVPSEGDAADDPAIWIHPEDPARSLVLGTDKKGGLHAYSLDGRCRQAISPGSRPNNVDILYGFDLAGRKVDLAIASVGKGGKAAGVKAWTIDPADGRLAELSEEETFRTFDGGVPYGICTYRSPRDGANYVFVTDREGVVEQYRLEAATDGGPGIRATRVRAFRVGSQAEGIVADRERGRLYIGEEDVGIWEYGAEPGDGEARRAVARVGEHGLAADVEGLAIYYGRDGKGYLLASSQGNSTLVVYDRSGDHAYVATIDPKPGMAEDIDETDGLDVTNERTSSRFPNGFLVVQDGKCTGRQNFKLFAWDEVAGGRLLVDPKDSAR</sequence>
<name>A0A5B9WCF9_9BACT</name>
<dbReference type="Proteomes" id="UP000324233">
    <property type="component" value="Chromosome"/>
</dbReference>
<feature type="domain" description="BPP" evidence="2">
    <location>
        <begin position="25"/>
        <end position="358"/>
    </location>
</feature>
<dbReference type="Pfam" id="PF02333">
    <property type="entry name" value="Phytase"/>
    <property type="match status" value="1"/>
</dbReference>
<proteinExistence type="predicted"/>
<dbReference type="EC" id="3.1.3.8" evidence="3"/>
<organism evidence="3 4">
    <name type="scientific">Aquisphaera giovannonii</name>
    <dbReference type="NCBI Taxonomy" id="406548"/>
    <lineage>
        <taxon>Bacteria</taxon>
        <taxon>Pseudomonadati</taxon>
        <taxon>Planctomycetota</taxon>
        <taxon>Planctomycetia</taxon>
        <taxon>Isosphaerales</taxon>
        <taxon>Isosphaeraceae</taxon>
        <taxon>Aquisphaera</taxon>
    </lineage>
</organism>
<evidence type="ECO:0000313" key="4">
    <source>
        <dbReference type="Proteomes" id="UP000324233"/>
    </source>
</evidence>
<keyword evidence="1" id="KW-0732">Signal</keyword>
<dbReference type="InterPro" id="IPR011042">
    <property type="entry name" value="6-blade_b-propeller_TolB-like"/>
</dbReference>
<evidence type="ECO:0000259" key="2">
    <source>
        <dbReference type="PROSITE" id="PS51662"/>
    </source>
</evidence>
<accession>A0A5B9WCF9</accession>
<feature type="chain" id="PRO_5023062879" evidence="1">
    <location>
        <begin position="23"/>
        <end position="367"/>
    </location>
</feature>
<dbReference type="RefSeq" id="WP_168222188.1">
    <property type="nucleotide sequence ID" value="NZ_CP042997.1"/>
</dbReference>
<dbReference type="AlphaFoldDB" id="A0A5B9WCF9"/>
<evidence type="ECO:0000313" key="3">
    <source>
        <dbReference type="EMBL" id="QEH38296.1"/>
    </source>
</evidence>
<gene>
    <name evidence="3" type="primary">phyC</name>
    <name evidence="3" type="ORF">OJF2_68940</name>
</gene>
<keyword evidence="3" id="KW-0378">Hydrolase</keyword>
<dbReference type="InterPro" id="IPR003431">
    <property type="entry name" value="B-propeller_Phytase"/>
</dbReference>
<dbReference type="Gene3D" id="2.120.10.30">
    <property type="entry name" value="TolB, C-terminal domain"/>
    <property type="match status" value="1"/>
</dbReference>